<name>A0A4R3KKW1_9BACI</name>
<organism evidence="8 9">
    <name type="scientific">Tepidibacillus fermentans</name>
    <dbReference type="NCBI Taxonomy" id="1281767"/>
    <lineage>
        <taxon>Bacteria</taxon>
        <taxon>Bacillati</taxon>
        <taxon>Bacillota</taxon>
        <taxon>Bacilli</taxon>
        <taxon>Bacillales</taxon>
        <taxon>Bacillaceae</taxon>
        <taxon>Tepidibacillus</taxon>
    </lineage>
</organism>
<evidence type="ECO:0000259" key="6">
    <source>
        <dbReference type="Pfam" id="PF03755"/>
    </source>
</evidence>
<dbReference type="NCBIfam" id="TIGR00255">
    <property type="entry name" value="YicC/YloC family endoribonuclease"/>
    <property type="match status" value="1"/>
</dbReference>
<comment type="caution">
    <text evidence="8">The sequence shown here is derived from an EMBL/GenBank/DDBJ whole genome shotgun (WGS) entry which is preliminary data.</text>
</comment>
<proteinExistence type="inferred from homology"/>
<evidence type="ECO:0000256" key="2">
    <source>
        <dbReference type="ARBA" id="ARBA00022722"/>
    </source>
</evidence>
<gene>
    <name evidence="8" type="ORF">EDD72_10128</name>
</gene>
<feature type="domain" description="Endoribonuclease YicC-like N-terminal" evidence="6">
    <location>
        <begin position="2"/>
        <end position="155"/>
    </location>
</feature>
<dbReference type="RefSeq" id="WP_132766611.1">
    <property type="nucleotide sequence ID" value="NZ_SMAB01000001.1"/>
</dbReference>
<evidence type="ECO:0000256" key="1">
    <source>
        <dbReference type="ARBA" id="ARBA00001968"/>
    </source>
</evidence>
<evidence type="ECO:0000256" key="5">
    <source>
        <dbReference type="ARBA" id="ARBA00035648"/>
    </source>
</evidence>
<dbReference type="Pfam" id="PF08340">
    <property type="entry name" value="YicC-like_C"/>
    <property type="match status" value="1"/>
</dbReference>
<sequence>MIKSMTGFGRKEASIGNKKITIEMKSVNHRYFETVFKMPKELLVLEDRLKKILQNYVKRGKIDIFITIEANETNQLIGINWNLAAQYIQLIKEFMEKFHLPGSVEVRDILSIPGLISNSVELTDLEDWKQDFLDLFEQTCRVLFAMRQVEGNTLMKDFSSRLNYINEVLKKVEAKAPTVIEEYREKLQARINEWLNGVVEIDEARLLNEVAFFTDKANIDEEVTRLKSHIDQFRLNLTIDEPVGRKLDFLVQEMNREANTIGSKANNLELSQYVIEIKSELEKIREQVQNVE</sequence>
<comment type="similarity">
    <text evidence="5">Belongs to the YicC/YloC family.</text>
</comment>
<feature type="domain" description="Endoribonuclease YicC-like C-terminal" evidence="7">
    <location>
        <begin position="172"/>
        <end position="292"/>
    </location>
</feature>
<evidence type="ECO:0000313" key="8">
    <source>
        <dbReference type="EMBL" id="TCS84367.1"/>
    </source>
</evidence>
<evidence type="ECO:0000256" key="3">
    <source>
        <dbReference type="ARBA" id="ARBA00022759"/>
    </source>
</evidence>
<dbReference type="InterPro" id="IPR005229">
    <property type="entry name" value="YicC/YloC-like"/>
</dbReference>
<dbReference type="OrthoDB" id="9771229at2"/>
<evidence type="ECO:0000256" key="4">
    <source>
        <dbReference type="ARBA" id="ARBA00022801"/>
    </source>
</evidence>
<dbReference type="Pfam" id="PF03755">
    <property type="entry name" value="YicC-like_N"/>
    <property type="match status" value="1"/>
</dbReference>
<keyword evidence="4" id="KW-0378">Hydrolase</keyword>
<evidence type="ECO:0000259" key="7">
    <source>
        <dbReference type="Pfam" id="PF08340"/>
    </source>
</evidence>
<keyword evidence="9" id="KW-1185">Reference proteome</keyword>
<dbReference type="PANTHER" id="PTHR30636">
    <property type="entry name" value="UPF0701 PROTEIN YICC"/>
    <property type="match status" value="1"/>
</dbReference>
<dbReference type="InterPro" id="IPR013527">
    <property type="entry name" value="YicC-like_N"/>
</dbReference>
<dbReference type="GO" id="GO:0016787">
    <property type="term" value="F:hydrolase activity"/>
    <property type="evidence" value="ECO:0007669"/>
    <property type="project" value="UniProtKB-KW"/>
</dbReference>
<dbReference type="EMBL" id="SMAB01000001">
    <property type="protein sequence ID" value="TCS84367.1"/>
    <property type="molecule type" value="Genomic_DNA"/>
</dbReference>
<comment type="cofactor">
    <cofactor evidence="1">
        <name>a divalent metal cation</name>
        <dbReference type="ChEBI" id="CHEBI:60240"/>
    </cofactor>
</comment>
<keyword evidence="3" id="KW-0255">Endonuclease</keyword>
<dbReference type="AlphaFoldDB" id="A0A4R3KKW1"/>
<dbReference type="PANTHER" id="PTHR30636:SF3">
    <property type="entry name" value="UPF0701 PROTEIN YICC"/>
    <property type="match status" value="1"/>
</dbReference>
<dbReference type="GO" id="GO:0004521">
    <property type="term" value="F:RNA endonuclease activity"/>
    <property type="evidence" value="ECO:0007669"/>
    <property type="project" value="InterPro"/>
</dbReference>
<keyword evidence="2" id="KW-0540">Nuclease</keyword>
<dbReference type="Proteomes" id="UP000295788">
    <property type="component" value="Unassembled WGS sequence"/>
</dbReference>
<accession>A0A4R3KKW1</accession>
<protein>
    <submittedName>
        <fullName evidence="8">Uncharacterized protein (TIGR00255 family)</fullName>
    </submittedName>
</protein>
<reference evidence="8 9" key="1">
    <citation type="submission" date="2019-03" db="EMBL/GenBank/DDBJ databases">
        <title>Genomic Encyclopedia of Type Strains, Phase IV (KMG-IV): sequencing the most valuable type-strain genomes for metagenomic binning, comparative biology and taxonomic classification.</title>
        <authorList>
            <person name="Goeker M."/>
        </authorList>
    </citation>
    <scope>NUCLEOTIDE SEQUENCE [LARGE SCALE GENOMIC DNA]</scope>
    <source>
        <strain evidence="8 9">DSM 23802</strain>
    </source>
</reference>
<evidence type="ECO:0000313" key="9">
    <source>
        <dbReference type="Proteomes" id="UP000295788"/>
    </source>
</evidence>
<dbReference type="InterPro" id="IPR013551">
    <property type="entry name" value="YicC-like_C"/>
</dbReference>